<proteinExistence type="predicted"/>
<dbReference type="AlphaFoldDB" id="A0AAV6P8U7"/>
<comment type="caution">
    <text evidence="1">The sequence shown here is derived from an EMBL/GenBank/DDBJ whole genome shotgun (WGS) entry which is preliminary data.</text>
</comment>
<accession>A0AAV6P8U7</accession>
<organism evidence="1 2">
    <name type="scientific">Solea senegalensis</name>
    <name type="common">Senegalese sole</name>
    <dbReference type="NCBI Taxonomy" id="28829"/>
    <lineage>
        <taxon>Eukaryota</taxon>
        <taxon>Metazoa</taxon>
        <taxon>Chordata</taxon>
        <taxon>Craniata</taxon>
        <taxon>Vertebrata</taxon>
        <taxon>Euteleostomi</taxon>
        <taxon>Actinopterygii</taxon>
        <taxon>Neopterygii</taxon>
        <taxon>Teleostei</taxon>
        <taxon>Neoteleostei</taxon>
        <taxon>Acanthomorphata</taxon>
        <taxon>Carangaria</taxon>
        <taxon>Pleuronectiformes</taxon>
        <taxon>Pleuronectoidei</taxon>
        <taxon>Soleidae</taxon>
        <taxon>Solea</taxon>
    </lineage>
</organism>
<dbReference type="EMBL" id="JAGKHQ010001752">
    <property type="protein sequence ID" value="KAG7453779.1"/>
    <property type="molecule type" value="Genomic_DNA"/>
</dbReference>
<evidence type="ECO:0000313" key="1">
    <source>
        <dbReference type="EMBL" id="KAG7453779.1"/>
    </source>
</evidence>
<reference evidence="1 2" key="1">
    <citation type="journal article" date="2021" name="Sci. Rep.">
        <title>Chromosome anchoring in Senegalese sole (Solea senegalensis) reveals sex-associated markers and genome rearrangements in flatfish.</title>
        <authorList>
            <person name="Guerrero-Cozar I."/>
            <person name="Gomez-Garrido J."/>
            <person name="Berbel C."/>
            <person name="Martinez-Blanch J.F."/>
            <person name="Alioto T."/>
            <person name="Claros M.G."/>
            <person name="Gagnaire P.A."/>
            <person name="Manchado M."/>
        </authorList>
    </citation>
    <scope>NUCLEOTIDE SEQUENCE [LARGE SCALE GENOMIC DNA]</scope>
    <source>
        <strain evidence="1">Sse05_10M</strain>
    </source>
</reference>
<gene>
    <name evidence="1" type="ORF">JOB18_025414</name>
</gene>
<protein>
    <recommendedName>
        <fullName evidence="3">Secreted protein</fullName>
    </recommendedName>
</protein>
<name>A0AAV6P8U7_SOLSE</name>
<evidence type="ECO:0008006" key="3">
    <source>
        <dbReference type="Google" id="ProtNLM"/>
    </source>
</evidence>
<keyword evidence="2" id="KW-1185">Reference proteome</keyword>
<sequence length="78" mass="8418">MSSIFTSSASSALSLSVSLSPPVSLSVVASVAATQTQLYRNSVSDKAVTWTQLNLQDCSHKQEQEEKFSGDFDFNDGR</sequence>
<dbReference type="Proteomes" id="UP000693946">
    <property type="component" value="Unassembled WGS sequence"/>
</dbReference>
<evidence type="ECO:0000313" key="2">
    <source>
        <dbReference type="Proteomes" id="UP000693946"/>
    </source>
</evidence>